<evidence type="ECO:0000313" key="3">
    <source>
        <dbReference type="Proteomes" id="UP001560685"/>
    </source>
</evidence>
<dbReference type="RefSeq" id="WP_369312708.1">
    <property type="nucleotide sequence ID" value="NZ_JBEHZE010000001.1"/>
</dbReference>
<comment type="caution">
    <text evidence="2">The sequence shown here is derived from an EMBL/GenBank/DDBJ whole genome shotgun (WGS) entry which is preliminary data.</text>
</comment>
<proteinExistence type="predicted"/>
<sequence length="88" mass="8988">MKLNAFFAAGLGGAAMFGTVSAGELADSCVAALEADGRDSSGCSCLEEEVVANDLVAEFTELAEISDPASRYDAASDEAKAAMDKCTR</sequence>
<evidence type="ECO:0000313" key="2">
    <source>
        <dbReference type="EMBL" id="MEX6632776.1"/>
    </source>
</evidence>
<organism evidence="2 3">
    <name type="scientific">Hyphococcus lacteus</name>
    <dbReference type="NCBI Taxonomy" id="3143536"/>
    <lineage>
        <taxon>Bacteria</taxon>
        <taxon>Pseudomonadati</taxon>
        <taxon>Pseudomonadota</taxon>
        <taxon>Alphaproteobacteria</taxon>
        <taxon>Parvularculales</taxon>
        <taxon>Parvularculaceae</taxon>
        <taxon>Hyphococcus</taxon>
    </lineage>
</organism>
<reference evidence="2 3" key="1">
    <citation type="submission" date="2024-05" db="EMBL/GenBank/DDBJ databases">
        <title>Three bacterial strains, DH-69, EH-24, and ECK-19 isolated from coastal sediments.</title>
        <authorList>
            <person name="Ye Y.-Q."/>
            <person name="Du Z.-J."/>
        </authorList>
    </citation>
    <scope>NUCLEOTIDE SEQUENCE [LARGE SCALE GENOMIC DNA]</scope>
    <source>
        <strain evidence="2 3">ECK-19</strain>
    </source>
</reference>
<name>A0ABV3Z5N7_9PROT</name>
<keyword evidence="1" id="KW-0732">Signal</keyword>
<feature type="signal peptide" evidence="1">
    <location>
        <begin position="1"/>
        <end position="22"/>
    </location>
</feature>
<keyword evidence="3" id="KW-1185">Reference proteome</keyword>
<evidence type="ECO:0008006" key="4">
    <source>
        <dbReference type="Google" id="ProtNLM"/>
    </source>
</evidence>
<accession>A0ABV3Z5N7</accession>
<dbReference type="EMBL" id="JBEHZE010000001">
    <property type="protein sequence ID" value="MEX6632776.1"/>
    <property type="molecule type" value="Genomic_DNA"/>
</dbReference>
<dbReference type="Proteomes" id="UP001560685">
    <property type="component" value="Unassembled WGS sequence"/>
</dbReference>
<protein>
    <recommendedName>
        <fullName evidence="4">Secreted protein</fullName>
    </recommendedName>
</protein>
<gene>
    <name evidence="2" type="ORF">ABFZ84_04370</name>
</gene>
<feature type="chain" id="PRO_5045768815" description="Secreted protein" evidence="1">
    <location>
        <begin position="23"/>
        <end position="88"/>
    </location>
</feature>
<evidence type="ECO:0000256" key="1">
    <source>
        <dbReference type="SAM" id="SignalP"/>
    </source>
</evidence>